<organism evidence="6 7">
    <name type="scientific">Aphanomyces stellatus</name>
    <dbReference type="NCBI Taxonomy" id="120398"/>
    <lineage>
        <taxon>Eukaryota</taxon>
        <taxon>Sar</taxon>
        <taxon>Stramenopiles</taxon>
        <taxon>Oomycota</taxon>
        <taxon>Saprolegniomycetes</taxon>
        <taxon>Saprolegniales</taxon>
        <taxon>Verrucalvaceae</taxon>
        <taxon>Aphanomyces</taxon>
    </lineage>
</organism>
<evidence type="ECO:0000259" key="4">
    <source>
        <dbReference type="Pfam" id="PF08386"/>
    </source>
</evidence>
<evidence type="ECO:0000313" key="5">
    <source>
        <dbReference type="EMBL" id="KAF0716780.1"/>
    </source>
</evidence>
<evidence type="ECO:0000313" key="6">
    <source>
        <dbReference type="EMBL" id="VFT79863.1"/>
    </source>
</evidence>
<dbReference type="InterPro" id="IPR029058">
    <property type="entry name" value="AB_hydrolase_fold"/>
</dbReference>
<feature type="domain" description="Peptidase S33 tripeptidyl aminopeptidase-like C-terminal" evidence="4">
    <location>
        <begin position="331"/>
        <end position="433"/>
    </location>
</feature>
<protein>
    <submittedName>
        <fullName evidence="6">Aste57867_2669 protein</fullName>
    </submittedName>
</protein>
<dbReference type="AlphaFoldDB" id="A0A485K8T2"/>
<name>A0A485K8T2_9STRA</name>
<evidence type="ECO:0000256" key="2">
    <source>
        <dbReference type="ARBA" id="ARBA00022801"/>
    </source>
</evidence>
<reference evidence="6 7" key="1">
    <citation type="submission" date="2019-03" db="EMBL/GenBank/DDBJ databases">
        <authorList>
            <person name="Gaulin E."/>
            <person name="Dumas B."/>
        </authorList>
    </citation>
    <scope>NUCLEOTIDE SEQUENCE [LARGE SCALE GENOMIC DNA]</scope>
    <source>
        <strain evidence="6">CBS 568.67</strain>
    </source>
</reference>
<dbReference type="GO" id="GO:0016787">
    <property type="term" value="F:hydrolase activity"/>
    <property type="evidence" value="ECO:0007669"/>
    <property type="project" value="UniProtKB-KW"/>
</dbReference>
<dbReference type="Gene3D" id="3.40.50.1820">
    <property type="entry name" value="alpha/beta hydrolase"/>
    <property type="match status" value="1"/>
</dbReference>
<gene>
    <name evidence="6" type="primary">Aste57867_2669</name>
    <name evidence="5" type="ORF">As57867_002662</name>
    <name evidence="6" type="ORF">ASTE57867_2669</name>
</gene>
<dbReference type="PANTHER" id="PTHR43248:SF25">
    <property type="entry name" value="AB HYDROLASE-1 DOMAIN-CONTAINING PROTEIN-RELATED"/>
    <property type="match status" value="1"/>
</dbReference>
<reference evidence="5" key="2">
    <citation type="submission" date="2019-06" db="EMBL/GenBank/DDBJ databases">
        <title>Genomics analysis of Aphanomyces spp. identifies a new class of oomycete effector associated with host adaptation.</title>
        <authorList>
            <person name="Gaulin E."/>
        </authorList>
    </citation>
    <scope>NUCLEOTIDE SEQUENCE</scope>
    <source>
        <strain evidence="5">CBS 578.67</strain>
    </source>
</reference>
<dbReference type="InterPro" id="IPR051601">
    <property type="entry name" value="Serine_prot/Carboxylest_S33"/>
</dbReference>
<evidence type="ECO:0000259" key="3">
    <source>
        <dbReference type="Pfam" id="PF00561"/>
    </source>
</evidence>
<evidence type="ECO:0000313" key="7">
    <source>
        <dbReference type="Proteomes" id="UP000332933"/>
    </source>
</evidence>
<dbReference type="Pfam" id="PF00561">
    <property type="entry name" value="Abhydrolase_1"/>
    <property type="match status" value="1"/>
</dbReference>
<dbReference type="PANTHER" id="PTHR43248">
    <property type="entry name" value="2-SUCCINYL-6-HYDROXY-2,4-CYCLOHEXADIENE-1-CARBOXYLATE SYNTHASE"/>
    <property type="match status" value="1"/>
</dbReference>
<dbReference type="Proteomes" id="UP000332933">
    <property type="component" value="Unassembled WGS sequence"/>
</dbReference>
<comment type="similarity">
    <text evidence="1">Belongs to the peptidase S33 family.</text>
</comment>
<dbReference type="InterPro" id="IPR000073">
    <property type="entry name" value="AB_hydrolase_1"/>
</dbReference>
<dbReference type="EMBL" id="CAADRA010000352">
    <property type="protein sequence ID" value="VFT79863.1"/>
    <property type="molecule type" value="Genomic_DNA"/>
</dbReference>
<dbReference type="InterPro" id="IPR013595">
    <property type="entry name" value="Pept_S33_TAP-like_C"/>
</dbReference>
<keyword evidence="7" id="KW-1185">Reference proteome</keyword>
<dbReference type="SUPFAM" id="SSF53474">
    <property type="entry name" value="alpha/beta-Hydrolases"/>
    <property type="match status" value="1"/>
</dbReference>
<accession>A0A485K8T2</accession>
<dbReference type="Pfam" id="PF08386">
    <property type="entry name" value="Abhydrolase_4"/>
    <property type="match status" value="1"/>
</dbReference>
<proteinExistence type="inferred from homology"/>
<sequence>MQPYKGTILLNPGGPGGLGVGMARPSYVTLTGGHYDVLGFDPRGVGQSRPLKCSKNSYTSARELGQIYAKDTPFDTDSSDTSVGRFGADMQVQVRRCEKYDGEFLQYLSTAYVARDMDLIRAALGESVLSFYGISYGSYVAQFIGLTYANMFPDRVGQIAIDSVLDPIFYTGPTPELLLESVYDLDTIYHGFGAACEAEGPNHCALAENSTRSGYVLDKLQALFDRTDESPLIVPTQDGDFAVLSGSQIRASIVGTFDGPARWSKRAQVLQQIIDGTYVAKSIEESCPATDTYRGAGMESSVYIANDGNNSGQGNISWEDLFIESKAINSLFGPYMVRDSIYVKYWTTKPVERYAGPWNKPFKRPLLILNNEWDPSTPLRWAQHTAQLLGENGILVTREGFGHSVKNLPSVCIQQITIDFFTNGTNPEPNTICKVDVGPFGTPVVREAASAVEAARQDAAEYLSGN</sequence>
<feature type="domain" description="AB hydrolase-1" evidence="3">
    <location>
        <begin position="7"/>
        <end position="171"/>
    </location>
</feature>
<dbReference type="EMBL" id="VJMH01000352">
    <property type="protein sequence ID" value="KAF0716780.1"/>
    <property type="molecule type" value="Genomic_DNA"/>
</dbReference>
<keyword evidence="2" id="KW-0378">Hydrolase</keyword>
<dbReference type="OrthoDB" id="425534at2759"/>
<evidence type="ECO:0000256" key="1">
    <source>
        <dbReference type="ARBA" id="ARBA00010088"/>
    </source>
</evidence>